<sequence>MTGKTMRNARLAWQGLVREVQSGLLTPMLLALLVAVSAVTAVGFFVDRVDGAMRAQAAQFLAADARVESPDPLDEWAAAAAELGLTTSRHVTFPTVVLAGEQSQLVGLKAVDDAYPLRGDLRIDDGEAVTTVEHGPPPGQAWLARRALLSLDTAIGESIAIGQTTLEIAAVLEREPDVGNIFAQAAPRLMIHRDDLAATGLVTDTSRVEHALLLASDAGDRDARLEAFANRLPDRLRLERPESSQPAFETAFDRAARFLGLASVVAVLLAGAALVIAARHYNRVQQGAAALMRALGASSRQIGSIYRWRLLMLALLAAVPGIAIGAMTQLLLADLMAQVLEVDLPPPGLTPVALGLAVALVALFGFALPSLVQLKHTPPLRVLVEHVVAPSPAATLLFGAGIGAITLLVWFQARDAALTLWVIVGLGASLLVFLAVAWLLVTLLRHWPARGVARFGLARMARTRWVSSTQIAALALGVTAVLLLSVVRSDLINAWERQIPADAPNIFAINIQPEQVDGMRAFLDRAGIENAGFYPMVRARWTQMDSAPVDKADYEGRAHRLATREFNLSVGAEAAAHNRVVAGDLGEEGFSVEEGIAETLGWSLGDQLTFTVDGREVSGAITSLRTVDWDSMRPNFFVIASPSLMDGVVAQYITSFHFPDGAPQTQVALLREFPTVTLFDVSRILDEVRTLIDRASQAVEYVFAFTLAAGLVVLLAAFGASERQRIHDAAVLRVMGASRGKVIAALWIEFLALGLLVGLLAAVAAMAVGATLSARVFDLPLAFNPRLLLWGLGAGLLLAALVTPLLGRRMTRVPPARALQR</sequence>
<dbReference type="PANTHER" id="PTHR30287:SF1">
    <property type="entry name" value="INNER MEMBRANE PROTEIN"/>
    <property type="match status" value="1"/>
</dbReference>
<keyword evidence="3 6" id="KW-0812">Transmembrane</keyword>
<name>A0ABZ0YYR5_9GAMM</name>
<dbReference type="EMBL" id="CP140153">
    <property type="protein sequence ID" value="WQH16361.1"/>
    <property type="molecule type" value="Genomic_DNA"/>
</dbReference>
<feature type="domain" description="ABC3 transporter permease C-terminal" evidence="7">
    <location>
        <begin position="261"/>
        <end position="378"/>
    </location>
</feature>
<dbReference type="InterPro" id="IPR038766">
    <property type="entry name" value="Membrane_comp_ABC_pdt"/>
</dbReference>
<feature type="domain" description="ABC3 transporter permease C-terminal" evidence="7">
    <location>
        <begin position="703"/>
        <end position="815"/>
    </location>
</feature>
<feature type="transmembrane region" description="Helical" evidence="6">
    <location>
        <begin position="393"/>
        <end position="413"/>
    </location>
</feature>
<organism evidence="8 9">
    <name type="scientific">Guyparkeria halophila</name>
    <dbReference type="NCBI Taxonomy" id="47960"/>
    <lineage>
        <taxon>Bacteria</taxon>
        <taxon>Pseudomonadati</taxon>
        <taxon>Pseudomonadota</taxon>
        <taxon>Gammaproteobacteria</taxon>
        <taxon>Chromatiales</taxon>
        <taxon>Thioalkalibacteraceae</taxon>
        <taxon>Guyparkeria</taxon>
    </lineage>
</organism>
<feature type="transmembrane region" description="Helical" evidence="6">
    <location>
        <begin position="787"/>
        <end position="807"/>
    </location>
</feature>
<keyword evidence="4 6" id="KW-1133">Transmembrane helix</keyword>
<feature type="transmembrane region" description="Helical" evidence="6">
    <location>
        <begin position="310"/>
        <end position="332"/>
    </location>
</feature>
<evidence type="ECO:0000256" key="3">
    <source>
        <dbReference type="ARBA" id="ARBA00022692"/>
    </source>
</evidence>
<evidence type="ECO:0000259" key="7">
    <source>
        <dbReference type="Pfam" id="PF02687"/>
    </source>
</evidence>
<reference evidence="8 9" key="1">
    <citation type="submission" date="2023-11" db="EMBL/GenBank/DDBJ databases">
        <title>MicrobeMod: A computational toolkit for identifying prokaryotic methylation and restriction-modification with nanopore sequencing.</title>
        <authorList>
            <person name="Crits-Christoph A."/>
            <person name="Kang S.C."/>
            <person name="Lee H."/>
            <person name="Ostrov N."/>
        </authorList>
    </citation>
    <scope>NUCLEOTIDE SEQUENCE [LARGE SCALE GENOMIC DNA]</scope>
    <source>
        <strain evidence="8 9">ATCC 49870</strain>
    </source>
</reference>
<evidence type="ECO:0000313" key="8">
    <source>
        <dbReference type="EMBL" id="WQH16361.1"/>
    </source>
</evidence>
<feature type="transmembrane region" description="Helical" evidence="6">
    <location>
        <begin position="258"/>
        <end position="278"/>
    </location>
</feature>
<feature type="transmembrane region" description="Helical" evidence="6">
    <location>
        <begin position="701"/>
        <end position="721"/>
    </location>
</feature>
<proteinExistence type="predicted"/>
<dbReference type="RefSeq" id="WP_322521358.1">
    <property type="nucleotide sequence ID" value="NZ_CP140153.1"/>
</dbReference>
<feature type="transmembrane region" description="Helical" evidence="6">
    <location>
        <begin position="352"/>
        <end position="372"/>
    </location>
</feature>
<comment type="subcellular location">
    <subcellularLocation>
        <location evidence="1">Cell membrane</location>
        <topology evidence="1">Multi-pass membrane protein</topology>
    </subcellularLocation>
</comment>
<feature type="transmembrane region" description="Helical" evidence="6">
    <location>
        <begin position="24"/>
        <end position="46"/>
    </location>
</feature>
<evidence type="ECO:0000256" key="4">
    <source>
        <dbReference type="ARBA" id="ARBA00022989"/>
    </source>
</evidence>
<dbReference type="PANTHER" id="PTHR30287">
    <property type="entry name" value="MEMBRANE COMPONENT OF PREDICTED ABC SUPERFAMILY METABOLITE UPTAKE TRANSPORTER"/>
    <property type="match status" value="1"/>
</dbReference>
<feature type="transmembrane region" description="Helical" evidence="6">
    <location>
        <begin position="419"/>
        <end position="444"/>
    </location>
</feature>
<keyword evidence="9" id="KW-1185">Reference proteome</keyword>
<dbReference type="Pfam" id="PF02687">
    <property type="entry name" value="FtsX"/>
    <property type="match status" value="2"/>
</dbReference>
<feature type="transmembrane region" description="Helical" evidence="6">
    <location>
        <begin position="465"/>
        <end position="487"/>
    </location>
</feature>
<evidence type="ECO:0000313" key="9">
    <source>
        <dbReference type="Proteomes" id="UP001327459"/>
    </source>
</evidence>
<evidence type="ECO:0000256" key="5">
    <source>
        <dbReference type="ARBA" id="ARBA00023136"/>
    </source>
</evidence>
<dbReference type="InterPro" id="IPR003838">
    <property type="entry name" value="ABC3_permease_C"/>
</dbReference>
<keyword evidence="2" id="KW-1003">Cell membrane</keyword>
<feature type="transmembrane region" description="Helical" evidence="6">
    <location>
        <begin position="742"/>
        <end position="767"/>
    </location>
</feature>
<protein>
    <submittedName>
        <fullName evidence="8">FtsX-like permease family protein</fullName>
    </submittedName>
</protein>
<evidence type="ECO:0000256" key="6">
    <source>
        <dbReference type="SAM" id="Phobius"/>
    </source>
</evidence>
<accession>A0ABZ0YYR5</accession>
<evidence type="ECO:0000256" key="2">
    <source>
        <dbReference type="ARBA" id="ARBA00022475"/>
    </source>
</evidence>
<keyword evidence="5 6" id="KW-0472">Membrane</keyword>
<gene>
    <name evidence="8" type="ORF">SR882_00255</name>
</gene>
<dbReference type="Proteomes" id="UP001327459">
    <property type="component" value="Chromosome"/>
</dbReference>
<evidence type="ECO:0000256" key="1">
    <source>
        <dbReference type="ARBA" id="ARBA00004651"/>
    </source>
</evidence>